<reference evidence="1 2" key="1">
    <citation type="journal article" date="2007" name="Science">
        <title>The Chlamydomonas genome reveals the evolution of key animal and plant functions.</title>
        <authorList>
            <person name="Merchant S.S."/>
            <person name="Prochnik S.E."/>
            <person name="Vallon O."/>
            <person name="Harris E.H."/>
            <person name="Karpowicz S.J."/>
            <person name="Witman G.B."/>
            <person name="Terry A."/>
            <person name="Salamov A."/>
            <person name="Fritz-Laylin L.K."/>
            <person name="Marechal-Drouard L."/>
            <person name="Marshall W.F."/>
            <person name="Qu L.H."/>
            <person name="Nelson D.R."/>
            <person name="Sanderfoot A.A."/>
            <person name="Spalding M.H."/>
            <person name="Kapitonov V.V."/>
            <person name="Ren Q."/>
            <person name="Ferris P."/>
            <person name="Lindquist E."/>
            <person name="Shapiro H."/>
            <person name="Lucas S.M."/>
            <person name="Grimwood J."/>
            <person name="Schmutz J."/>
            <person name="Cardol P."/>
            <person name="Cerutti H."/>
            <person name="Chanfreau G."/>
            <person name="Chen C.L."/>
            <person name="Cognat V."/>
            <person name="Croft M.T."/>
            <person name="Dent R."/>
            <person name="Dutcher S."/>
            <person name="Fernandez E."/>
            <person name="Fukuzawa H."/>
            <person name="Gonzalez-Ballester D."/>
            <person name="Gonzalez-Halphen D."/>
            <person name="Hallmann A."/>
            <person name="Hanikenne M."/>
            <person name="Hippler M."/>
            <person name="Inwood W."/>
            <person name="Jabbari K."/>
            <person name="Kalanon M."/>
            <person name="Kuras R."/>
            <person name="Lefebvre P.A."/>
            <person name="Lemaire S.D."/>
            <person name="Lobanov A.V."/>
            <person name="Lohr M."/>
            <person name="Manuell A."/>
            <person name="Meier I."/>
            <person name="Mets L."/>
            <person name="Mittag M."/>
            <person name="Mittelmeier T."/>
            <person name="Moroney J.V."/>
            <person name="Moseley J."/>
            <person name="Napoli C."/>
            <person name="Nedelcu A.M."/>
            <person name="Niyogi K."/>
            <person name="Novoselov S.V."/>
            <person name="Paulsen I.T."/>
            <person name="Pazour G."/>
            <person name="Purton S."/>
            <person name="Ral J.P."/>
            <person name="Riano-Pachon D.M."/>
            <person name="Riekhof W."/>
            <person name="Rymarquis L."/>
            <person name="Schroda M."/>
            <person name="Stern D."/>
            <person name="Umen J."/>
            <person name="Willows R."/>
            <person name="Wilson N."/>
            <person name="Zimmer S.L."/>
            <person name="Allmer J."/>
            <person name="Balk J."/>
            <person name="Bisova K."/>
            <person name="Chen C.J."/>
            <person name="Elias M."/>
            <person name="Gendler K."/>
            <person name="Hauser C."/>
            <person name="Lamb M.R."/>
            <person name="Ledford H."/>
            <person name="Long J.C."/>
            <person name="Minagawa J."/>
            <person name="Page M.D."/>
            <person name="Pan J."/>
            <person name="Pootakham W."/>
            <person name="Roje S."/>
            <person name="Rose A."/>
            <person name="Stahlberg E."/>
            <person name="Terauchi A.M."/>
            <person name="Yang P."/>
            <person name="Ball S."/>
            <person name="Bowler C."/>
            <person name="Dieckmann C.L."/>
            <person name="Gladyshev V.N."/>
            <person name="Green P."/>
            <person name="Jorgensen R."/>
            <person name="Mayfield S."/>
            <person name="Mueller-Roeber B."/>
            <person name="Rajamani S."/>
            <person name="Sayre R.T."/>
            <person name="Brokstein P."/>
            <person name="Dubchak I."/>
            <person name="Goodstein D."/>
            <person name="Hornick L."/>
            <person name="Huang Y.W."/>
            <person name="Jhaveri J."/>
            <person name="Luo Y."/>
            <person name="Martinez D."/>
            <person name="Ngau W.C."/>
            <person name="Otillar B."/>
            <person name="Poliakov A."/>
            <person name="Porter A."/>
            <person name="Szajkowski L."/>
            <person name="Werner G."/>
            <person name="Zhou K."/>
            <person name="Grigoriev I.V."/>
            <person name="Rokhsar D.S."/>
            <person name="Grossman A.R."/>
        </authorList>
    </citation>
    <scope>NUCLEOTIDE SEQUENCE [LARGE SCALE GENOMIC DNA]</scope>
    <source>
        <strain evidence="2">CC-503</strain>
    </source>
</reference>
<protein>
    <submittedName>
        <fullName evidence="1">Uncharacterized protein</fullName>
    </submittedName>
</protein>
<dbReference type="InParanoid" id="A0A2K3E1T0"/>
<dbReference type="Gramene" id="PNW86734">
    <property type="protein sequence ID" value="PNW86734"/>
    <property type="gene ID" value="CHLRE_02g095118v5"/>
</dbReference>
<gene>
    <name evidence="1" type="ORF">CHLRE_02g095118v5</name>
</gene>
<keyword evidence="2" id="KW-1185">Reference proteome</keyword>
<evidence type="ECO:0000313" key="1">
    <source>
        <dbReference type="EMBL" id="PNW86734.1"/>
    </source>
</evidence>
<dbReference type="KEGG" id="cre:CHLRE_02g095118v5"/>
<dbReference type="EMBL" id="CM008963">
    <property type="protein sequence ID" value="PNW86734.1"/>
    <property type="molecule type" value="Genomic_DNA"/>
</dbReference>
<dbReference type="AlphaFoldDB" id="A0A2K3E1T0"/>
<name>A0A2K3E1T0_CHLRE</name>
<dbReference type="RefSeq" id="XP_042927210.1">
    <property type="nucleotide sequence ID" value="XM_043059579.1"/>
</dbReference>
<accession>A0A2K3E1T0</accession>
<proteinExistence type="predicted"/>
<evidence type="ECO:0000313" key="2">
    <source>
        <dbReference type="Proteomes" id="UP000006906"/>
    </source>
</evidence>
<organism evidence="1 2">
    <name type="scientific">Chlamydomonas reinhardtii</name>
    <name type="common">Chlamydomonas smithii</name>
    <dbReference type="NCBI Taxonomy" id="3055"/>
    <lineage>
        <taxon>Eukaryota</taxon>
        <taxon>Viridiplantae</taxon>
        <taxon>Chlorophyta</taxon>
        <taxon>core chlorophytes</taxon>
        <taxon>Chlorophyceae</taxon>
        <taxon>CS clade</taxon>
        <taxon>Chlamydomonadales</taxon>
        <taxon>Chlamydomonadaceae</taxon>
        <taxon>Chlamydomonas</taxon>
    </lineage>
</organism>
<dbReference type="Proteomes" id="UP000006906">
    <property type="component" value="Chromosome 2"/>
</dbReference>
<dbReference type="GeneID" id="66052373"/>
<sequence>MVCASVLSREQQWCRVYFARAARGVVVGARREWELAVARGRVWEAAVEYGGALRAMAVGAQREWECVVGQ</sequence>